<dbReference type="EMBL" id="NSDM01000026">
    <property type="protein sequence ID" value="MDQ2588968.1"/>
    <property type="molecule type" value="Genomic_DNA"/>
</dbReference>
<gene>
    <name evidence="2" type="ORF">CKY47_34515</name>
</gene>
<accession>A0ABU0XA08</accession>
<feature type="compositionally biased region" description="Polar residues" evidence="1">
    <location>
        <begin position="13"/>
        <end position="45"/>
    </location>
</feature>
<dbReference type="Proteomes" id="UP001225605">
    <property type="component" value="Unassembled WGS sequence"/>
</dbReference>
<proteinExistence type="predicted"/>
<keyword evidence="3" id="KW-1185">Reference proteome</keyword>
<evidence type="ECO:0000313" key="2">
    <source>
        <dbReference type="EMBL" id="MDQ2588968.1"/>
    </source>
</evidence>
<sequence>MVVAAATLHVQATEVQAPTSSRAVDVTVSPSPTRSDTAPVLSSASRMPGPPTGPLEKMTCDVPSRAGLTQARTEKSHWEAPGLIEPSLYGSQNDAAPPSAAAGVRTTGPTPDAPGVIGRSPPEVSTGGHRVRST</sequence>
<reference evidence="2 3" key="1">
    <citation type="submission" date="2017-06" db="EMBL/GenBank/DDBJ databases">
        <title>Cultured bacterium strain Saccharothrix yanglingensis Hhs.015.</title>
        <authorList>
            <person name="Xia Y."/>
        </authorList>
    </citation>
    <scope>NUCLEOTIDE SEQUENCE [LARGE SCALE GENOMIC DNA]</scope>
    <source>
        <strain evidence="2 3">Hhs.015</strain>
    </source>
</reference>
<comment type="caution">
    <text evidence="2">The sequence shown here is derived from an EMBL/GenBank/DDBJ whole genome shotgun (WGS) entry which is preliminary data.</text>
</comment>
<feature type="region of interest" description="Disordered" evidence="1">
    <location>
        <begin position="1"/>
        <end position="134"/>
    </location>
</feature>
<protein>
    <recommendedName>
        <fullName evidence="4">Secreted protein</fullName>
    </recommendedName>
</protein>
<evidence type="ECO:0008006" key="4">
    <source>
        <dbReference type="Google" id="ProtNLM"/>
    </source>
</evidence>
<evidence type="ECO:0000313" key="3">
    <source>
        <dbReference type="Proteomes" id="UP001225605"/>
    </source>
</evidence>
<organism evidence="2 3">
    <name type="scientific">Saccharothrix yanglingensis</name>
    <dbReference type="NCBI Taxonomy" id="659496"/>
    <lineage>
        <taxon>Bacteria</taxon>
        <taxon>Bacillati</taxon>
        <taxon>Actinomycetota</taxon>
        <taxon>Actinomycetes</taxon>
        <taxon>Pseudonocardiales</taxon>
        <taxon>Pseudonocardiaceae</taxon>
        <taxon>Saccharothrix</taxon>
    </lineage>
</organism>
<evidence type="ECO:0000256" key="1">
    <source>
        <dbReference type="SAM" id="MobiDB-lite"/>
    </source>
</evidence>
<name>A0ABU0XA08_9PSEU</name>